<reference evidence="1" key="1">
    <citation type="submission" date="2021-05" db="EMBL/GenBank/DDBJ databases">
        <title>Comparative genomics of three Colletotrichum scovillei strains and genetic complementation revealed genes involved fungal growth and virulence on chili pepper.</title>
        <authorList>
            <person name="Hsieh D.-K."/>
            <person name="Chuang S.-C."/>
            <person name="Chen C.-Y."/>
            <person name="Chao Y.-T."/>
            <person name="Lu M.-Y.J."/>
            <person name="Lee M.-H."/>
            <person name="Shih M.-C."/>
        </authorList>
    </citation>
    <scope>NUCLEOTIDE SEQUENCE</scope>
    <source>
        <strain evidence="1">Coll-153</strain>
    </source>
</reference>
<keyword evidence="2" id="KW-1185">Reference proteome</keyword>
<dbReference type="AlphaFoldDB" id="A0A9P7UKV7"/>
<dbReference type="EMBL" id="JAESDN010000002">
    <property type="protein sequence ID" value="KAG7054490.1"/>
    <property type="molecule type" value="Genomic_DNA"/>
</dbReference>
<feature type="non-terminal residue" evidence="1">
    <location>
        <position position="1"/>
    </location>
</feature>
<gene>
    <name evidence="1" type="ORF">JMJ77_006970</name>
</gene>
<sequence length="43" mass="4702">TSLKAVTAWLHPLQRGLPARSTAALHASGEAKLHFRSLPFHVQ</sequence>
<accession>A0A9P7UKV7</accession>
<protein>
    <submittedName>
        <fullName evidence="1">Uncharacterized protein</fullName>
    </submittedName>
</protein>
<name>A0A9P7UKV7_9PEZI</name>
<proteinExistence type="predicted"/>
<organism evidence="1 2">
    <name type="scientific">Colletotrichum scovillei</name>
    <dbReference type="NCBI Taxonomy" id="1209932"/>
    <lineage>
        <taxon>Eukaryota</taxon>
        <taxon>Fungi</taxon>
        <taxon>Dikarya</taxon>
        <taxon>Ascomycota</taxon>
        <taxon>Pezizomycotina</taxon>
        <taxon>Sordariomycetes</taxon>
        <taxon>Hypocreomycetidae</taxon>
        <taxon>Glomerellales</taxon>
        <taxon>Glomerellaceae</taxon>
        <taxon>Colletotrichum</taxon>
        <taxon>Colletotrichum acutatum species complex</taxon>
    </lineage>
</organism>
<comment type="caution">
    <text evidence="1">The sequence shown here is derived from an EMBL/GenBank/DDBJ whole genome shotgun (WGS) entry which is preliminary data.</text>
</comment>
<dbReference type="Proteomes" id="UP000699042">
    <property type="component" value="Unassembled WGS sequence"/>
</dbReference>
<evidence type="ECO:0000313" key="2">
    <source>
        <dbReference type="Proteomes" id="UP000699042"/>
    </source>
</evidence>
<evidence type="ECO:0000313" key="1">
    <source>
        <dbReference type="EMBL" id="KAG7054490.1"/>
    </source>
</evidence>